<evidence type="ECO:0000313" key="9">
    <source>
        <dbReference type="EMBL" id="OBZ83604.1"/>
    </source>
</evidence>
<comment type="caution">
    <text evidence="9">The sequence shown here is derived from an EMBL/GenBank/DDBJ whole genome shotgun (WGS) entry which is preliminary data.</text>
</comment>
<feature type="transmembrane region" description="Helical" evidence="8">
    <location>
        <begin position="119"/>
        <end position="137"/>
    </location>
</feature>
<feature type="transmembrane region" description="Helical" evidence="8">
    <location>
        <begin position="469"/>
        <end position="489"/>
    </location>
</feature>
<evidence type="ECO:0000256" key="8">
    <source>
        <dbReference type="SAM" id="Phobius"/>
    </source>
</evidence>
<dbReference type="EMBL" id="LUGH01000633">
    <property type="protein sequence ID" value="OBZ83604.1"/>
    <property type="molecule type" value="Genomic_DNA"/>
</dbReference>
<feature type="transmembrane region" description="Helical" evidence="8">
    <location>
        <begin position="501"/>
        <end position="521"/>
    </location>
</feature>
<dbReference type="GO" id="GO:0005886">
    <property type="term" value="C:plasma membrane"/>
    <property type="evidence" value="ECO:0007669"/>
    <property type="project" value="TreeGrafter"/>
</dbReference>
<evidence type="ECO:0008006" key="11">
    <source>
        <dbReference type="Google" id="ProtNLM"/>
    </source>
</evidence>
<dbReference type="Pfam" id="PF00860">
    <property type="entry name" value="Xan_ur_permease"/>
    <property type="match status" value="1"/>
</dbReference>
<feature type="transmembrane region" description="Helical" evidence="8">
    <location>
        <begin position="233"/>
        <end position="251"/>
    </location>
</feature>
<feature type="compositionally biased region" description="Basic and acidic residues" evidence="7">
    <location>
        <begin position="589"/>
        <end position="603"/>
    </location>
</feature>
<gene>
    <name evidence="9" type="ORF">A0J61_08343</name>
</gene>
<evidence type="ECO:0000256" key="6">
    <source>
        <dbReference type="ARBA" id="ARBA00023136"/>
    </source>
</evidence>
<evidence type="ECO:0000256" key="2">
    <source>
        <dbReference type="ARBA" id="ARBA00008821"/>
    </source>
</evidence>
<keyword evidence="6 8" id="KW-0472">Membrane</keyword>
<keyword evidence="3" id="KW-0813">Transport</keyword>
<feature type="region of interest" description="Disordered" evidence="7">
    <location>
        <begin position="566"/>
        <end position="603"/>
    </location>
</feature>
<feature type="transmembrane region" description="Helical" evidence="8">
    <location>
        <begin position="345"/>
        <end position="367"/>
    </location>
</feature>
<comment type="subcellular location">
    <subcellularLocation>
        <location evidence="1">Membrane</location>
        <topology evidence="1">Multi-pass membrane protein</topology>
    </subcellularLocation>
</comment>
<feature type="transmembrane region" description="Helical" evidence="8">
    <location>
        <begin position="78"/>
        <end position="99"/>
    </location>
</feature>
<proteinExistence type="inferred from homology"/>
<organism evidence="9 10">
    <name type="scientific">Choanephora cucurbitarum</name>
    <dbReference type="NCBI Taxonomy" id="101091"/>
    <lineage>
        <taxon>Eukaryota</taxon>
        <taxon>Fungi</taxon>
        <taxon>Fungi incertae sedis</taxon>
        <taxon>Mucoromycota</taxon>
        <taxon>Mucoromycotina</taxon>
        <taxon>Mucoromycetes</taxon>
        <taxon>Mucorales</taxon>
        <taxon>Mucorineae</taxon>
        <taxon>Choanephoraceae</taxon>
        <taxon>Choanephoroideae</taxon>
        <taxon>Choanephora</taxon>
    </lineage>
</organism>
<keyword evidence="5 8" id="KW-1133">Transmembrane helix</keyword>
<dbReference type="NCBIfam" id="NF037981">
    <property type="entry name" value="NCS2_1"/>
    <property type="match status" value="1"/>
</dbReference>
<dbReference type="GO" id="GO:0042907">
    <property type="term" value="F:xanthine transmembrane transporter activity"/>
    <property type="evidence" value="ECO:0007669"/>
    <property type="project" value="TreeGrafter"/>
</dbReference>
<feature type="transmembrane region" description="Helical" evidence="8">
    <location>
        <begin position="314"/>
        <end position="333"/>
    </location>
</feature>
<dbReference type="InterPro" id="IPR006043">
    <property type="entry name" value="NCS2"/>
</dbReference>
<keyword evidence="10" id="KW-1185">Reference proteome</keyword>
<dbReference type="PANTHER" id="PTHR42810">
    <property type="entry name" value="PURINE PERMEASE C1399.01C-RELATED"/>
    <property type="match status" value="1"/>
</dbReference>
<dbReference type="PANTHER" id="PTHR42810:SF2">
    <property type="entry name" value="PURINE PERMEASE C1399.01C-RELATED"/>
    <property type="match status" value="1"/>
</dbReference>
<feature type="transmembrane region" description="Helical" evidence="8">
    <location>
        <begin position="149"/>
        <end position="173"/>
    </location>
</feature>
<dbReference type="FunCoup" id="A0A1C7N8D0">
    <property type="interactions" value="111"/>
</dbReference>
<comment type="similarity">
    <text evidence="2">Belongs to the nucleobase:cation symporter-2 (NCS2) (TC 2.A.40) family.</text>
</comment>
<dbReference type="GO" id="GO:0000324">
    <property type="term" value="C:fungal-type vacuole"/>
    <property type="evidence" value="ECO:0007669"/>
    <property type="project" value="TreeGrafter"/>
</dbReference>
<dbReference type="Proteomes" id="UP000093000">
    <property type="component" value="Unassembled WGS sequence"/>
</dbReference>
<dbReference type="NCBIfam" id="TIGR00801">
    <property type="entry name" value="ncs2"/>
    <property type="match status" value="1"/>
</dbReference>
<feature type="compositionally biased region" description="Polar residues" evidence="7">
    <location>
        <begin position="566"/>
        <end position="577"/>
    </location>
</feature>
<reference evidence="9 10" key="1">
    <citation type="submission" date="2016-03" db="EMBL/GenBank/DDBJ databases">
        <title>Choanephora cucurbitarum.</title>
        <authorList>
            <person name="Min B."/>
            <person name="Park H."/>
            <person name="Park J.-H."/>
            <person name="Shin H.-D."/>
            <person name="Choi I.-G."/>
        </authorList>
    </citation>
    <scope>NUCLEOTIDE SEQUENCE [LARGE SCALE GENOMIC DNA]</scope>
    <source>
        <strain evidence="9 10">KUS-F28377</strain>
    </source>
</reference>
<evidence type="ECO:0000256" key="1">
    <source>
        <dbReference type="ARBA" id="ARBA00004141"/>
    </source>
</evidence>
<evidence type="ECO:0000256" key="3">
    <source>
        <dbReference type="ARBA" id="ARBA00022448"/>
    </source>
</evidence>
<evidence type="ECO:0000256" key="4">
    <source>
        <dbReference type="ARBA" id="ARBA00022692"/>
    </source>
</evidence>
<feature type="transmembrane region" description="Helical" evidence="8">
    <location>
        <begin position="541"/>
        <end position="560"/>
    </location>
</feature>
<dbReference type="InParanoid" id="A0A1C7N8D0"/>
<protein>
    <recommendedName>
        <fullName evidence="11">Purine permease</fullName>
    </recommendedName>
</protein>
<accession>A0A1C7N8D0</accession>
<feature type="transmembrane region" description="Helical" evidence="8">
    <location>
        <begin position="288"/>
        <end position="307"/>
    </location>
</feature>
<feature type="transmembrane region" description="Helical" evidence="8">
    <location>
        <begin position="200"/>
        <end position="221"/>
    </location>
</feature>
<evidence type="ECO:0000256" key="5">
    <source>
        <dbReference type="ARBA" id="ARBA00022989"/>
    </source>
</evidence>
<keyword evidence="4 8" id="KW-0812">Transmembrane</keyword>
<dbReference type="InterPro" id="IPR006042">
    <property type="entry name" value="Xan_ur_permease"/>
</dbReference>
<dbReference type="AlphaFoldDB" id="A0A1C7N8D0"/>
<evidence type="ECO:0000256" key="7">
    <source>
        <dbReference type="SAM" id="MobiDB-lite"/>
    </source>
</evidence>
<dbReference type="STRING" id="101091.A0A1C7N8D0"/>
<sequence>MDKKYSAEEIHVESIHEARDLYPTISPLTTKWQTFKHKVTTKDGWIGSYDYKALCMPVLPFMKKKINSSPFYGPDDDIPLLVTLLMGVQHFLAVIGGIITPALLLSGAGSSNLNLDASTQQYMISASLIVSGIMSLVQIIRFRIPRTKYYVGAGILQIAGVAFANISAAQAIITNMYKSGTCPTQILDDGTIDHLPCPDAFGAILGTQMICSLLTFVVSFLPPRAVRKFFPKIVMGIVLVIIGVSLLSSSMKNWAGGSGPCMNRPTTGQYVLCPNINAPNAQAWGSPVNFALGASVFFTIILIEFVGSVFLKNISVVIGLLVGCIIAACVGMFDRSGITSAPAITFLWVKHFNLSVYGPGIIPYLFVQLDMIIECLGDLTAACDVSGLPIEGREFEERRQGSLLADGISGIFSGLCTSMGVVTYSQNNGVIAVTRCANRRAGAVCAALLILCGVFGKISAAFLAIPSPLIGGMTVFLFASIATSGIRILGYLPWTRRDRVIVTASLAIALGITLVPDWFRYVLPTFESEALQGLMDAIDTVISTGYIIGGVMAIVLNLALPYESTPEQNDSSQQKLSGAQRVFIMDEDSEKRNASRTDEESSM</sequence>
<feature type="transmembrane region" description="Helical" evidence="8">
    <location>
        <begin position="441"/>
        <end position="463"/>
    </location>
</feature>
<name>A0A1C7N8D0_9FUNG</name>
<evidence type="ECO:0000313" key="10">
    <source>
        <dbReference type="Proteomes" id="UP000093000"/>
    </source>
</evidence>
<dbReference type="OrthoDB" id="1641903at2759"/>